<comment type="caution">
    <text evidence="2">The sequence shown here is derived from an EMBL/GenBank/DDBJ whole genome shotgun (WGS) entry which is preliminary data.</text>
</comment>
<organism evidence="2 3">
    <name type="scientific">Cymbomonas tetramitiformis</name>
    <dbReference type="NCBI Taxonomy" id="36881"/>
    <lineage>
        <taxon>Eukaryota</taxon>
        <taxon>Viridiplantae</taxon>
        <taxon>Chlorophyta</taxon>
        <taxon>Pyramimonadophyceae</taxon>
        <taxon>Pyramimonadales</taxon>
        <taxon>Pyramimonadaceae</taxon>
        <taxon>Cymbomonas</taxon>
    </lineage>
</organism>
<evidence type="ECO:0000313" key="3">
    <source>
        <dbReference type="Proteomes" id="UP001190700"/>
    </source>
</evidence>
<proteinExistence type="predicted"/>
<feature type="region of interest" description="Disordered" evidence="1">
    <location>
        <begin position="1"/>
        <end position="95"/>
    </location>
</feature>
<protein>
    <submittedName>
        <fullName evidence="2">Uncharacterized protein</fullName>
    </submittedName>
</protein>
<keyword evidence="3" id="KW-1185">Reference proteome</keyword>
<feature type="compositionally biased region" description="Polar residues" evidence="1">
    <location>
        <begin position="68"/>
        <end position="79"/>
    </location>
</feature>
<name>A0AAE0FWI1_9CHLO</name>
<gene>
    <name evidence="2" type="ORF">CYMTET_24842</name>
</gene>
<dbReference type="EMBL" id="LGRX02012992">
    <property type="protein sequence ID" value="KAK3266541.1"/>
    <property type="molecule type" value="Genomic_DNA"/>
</dbReference>
<dbReference type="AlphaFoldDB" id="A0AAE0FWI1"/>
<evidence type="ECO:0000313" key="2">
    <source>
        <dbReference type="EMBL" id="KAK3266541.1"/>
    </source>
</evidence>
<accession>A0AAE0FWI1</accession>
<dbReference type="Proteomes" id="UP001190700">
    <property type="component" value="Unassembled WGS sequence"/>
</dbReference>
<reference evidence="2 3" key="1">
    <citation type="journal article" date="2015" name="Genome Biol. Evol.">
        <title>Comparative Genomics of a Bacterivorous Green Alga Reveals Evolutionary Causalities and Consequences of Phago-Mixotrophic Mode of Nutrition.</title>
        <authorList>
            <person name="Burns J.A."/>
            <person name="Paasch A."/>
            <person name="Narechania A."/>
            <person name="Kim E."/>
        </authorList>
    </citation>
    <scope>NUCLEOTIDE SEQUENCE [LARGE SCALE GENOMIC DNA]</scope>
    <source>
        <strain evidence="2 3">PLY_AMNH</strain>
    </source>
</reference>
<evidence type="ECO:0000256" key="1">
    <source>
        <dbReference type="SAM" id="MobiDB-lite"/>
    </source>
</evidence>
<sequence length="140" mass="15585">MNATPAAFIPNLSDDMDTSYFMERGAADSEIEDSPVEPEPTLEHLGRKARRLSSRSTNDHDHDECDSTSEMFSTPSESSLIGEEEQVPKQATEGSCDGDEFLNFSFKNLNQLASYNMELLSSLEIAKQEKSNEPPEHPPE</sequence>